<dbReference type="RefSeq" id="XP_018383891.1">
    <property type="nucleotide sequence ID" value="XM_018530561.1"/>
</dbReference>
<keyword evidence="2" id="KW-1185">Reference proteome</keyword>
<sequence>MEYKTPVPPQASYGEPASNQQAQFAIEPCAAILRHDGNVRSGMFHLLKCGHIVAIDGGDTRCGINCQETANSAQSSTFLTTRDLLYLPEVQRPDFLYCEVCQGIPWDNYRRMQPPSDDLPRSTIPMPRRCIGLTRGEIVAAIRVPHVGVGALLASPFPSSNCYAHNLCCGHRVWCAYSRNCARNCNDDWPCNEDGVRRLLMKQADIIFCEECVFRAERVHAKWEAAAAAAMGASLDLTLGHQPHG</sequence>
<name>A0A177DH00_ALTAL</name>
<evidence type="ECO:0000313" key="1">
    <source>
        <dbReference type="EMBL" id="OAG18470.1"/>
    </source>
</evidence>
<dbReference type="EMBL" id="KV441483">
    <property type="protein sequence ID" value="OAG18470.1"/>
    <property type="molecule type" value="Genomic_DNA"/>
</dbReference>
<organism evidence="1 2">
    <name type="scientific">Alternaria alternata</name>
    <name type="common">Alternaria rot fungus</name>
    <name type="synonym">Torula alternata</name>
    <dbReference type="NCBI Taxonomy" id="5599"/>
    <lineage>
        <taxon>Eukaryota</taxon>
        <taxon>Fungi</taxon>
        <taxon>Dikarya</taxon>
        <taxon>Ascomycota</taxon>
        <taxon>Pezizomycotina</taxon>
        <taxon>Dothideomycetes</taxon>
        <taxon>Pleosporomycetidae</taxon>
        <taxon>Pleosporales</taxon>
        <taxon>Pleosporineae</taxon>
        <taxon>Pleosporaceae</taxon>
        <taxon>Alternaria</taxon>
        <taxon>Alternaria sect. Alternaria</taxon>
        <taxon>Alternaria alternata complex</taxon>
    </lineage>
</organism>
<proteinExistence type="predicted"/>
<dbReference type="VEuPathDB" id="FungiDB:CC77DRAFT_191940"/>
<evidence type="ECO:0000313" key="2">
    <source>
        <dbReference type="Proteomes" id="UP000077248"/>
    </source>
</evidence>
<dbReference type="AlphaFoldDB" id="A0A177DH00"/>
<dbReference type="GeneID" id="29116155"/>
<dbReference type="KEGG" id="aalt:CC77DRAFT_191940"/>
<dbReference type="OMA" id="EPHESIN"/>
<dbReference type="Proteomes" id="UP000077248">
    <property type="component" value="Unassembled WGS sequence"/>
</dbReference>
<reference evidence="1 2" key="1">
    <citation type="submission" date="2016-05" db="EMBL/GenBank/DDBJ databases">
        <title>Comparative analysis of secretome profiles of manganese(II)-oxidizing ascomycete fungi.</title>
        <authorList>
            <consortium name="DOE Joint Genome Institute"/>
            <person name="Zeiner C.A."/>
            <person name="Purvine S.O."/>
            <person name="Zink E.M."/>
            <person name="Wu S."/>
            <person name="Pasa-Tolic L."/>
            <person name="Chaput D.L."/>
            <person name="Haridas S."/>
            <person name="Grigoriev I.V."/>
            <person name="Santelli C.M."/>
            <person name="Hansel C.M."/>
        </authorList>
    </citation>
    <scope>NUCLEOTIDE SEQUENCE [LARGE SCALE GENOMIC DNA]</scope>
    <source>
        <strain evidence="1 2">SRC1lrK2f</strain>
    </source>
</reference>
<accession>A0A177DH00</accession>
<protein>
    <submittedName>
        <fullName evidence="1">Uncharacterized protein</fullName>
    </submittedName>
</protein>
<gene>
    <name evidence="1" type="ORF">CC77DRAFT_191940</name>
</gene>